<feature type="domain" description="GTP cyclohydrolase I" evidence="9">
    <location>
        <begin position="6"/>
        <end position="180"/>
    </location>
</feature>
<dbReference type="EC" id="3.5.4.16" evidence="5"/>
<evidence type="ECO:0000256" key="1">
    <source>
        <dbReference type="ARBA" id="ARBA00001052"/>
    </source>
</evidence>
<dbReference type="GO" id="GO:0005737">
    <property type="term" value="C:cytoplasm"/>
    <property type="evidence" value="ECO:0007669"/>
    <property type="project" value="TreeGrafter"/>
</dbReference>
<dbReference type="GO" id="GO:0046654">
    <property type="term" value="P:tetrahydrofolate biosynthetic process"/>
    <property type="evidence" value="ECO:0007669"/>
    <property type="project" value="InterPro"/>
</dbReference>
<dbReference type="PROSITE" id="PS00859">
    <property type="entry name" value="GTP_CYCLOHYDROL_1_1"/>
    <property type="match status" value="1"/>
</dbReference>
<sequence>MNFEDITKYIIEYIGDDPNRMDLKDTPERFKQYMDFVFSGYNMTNPIENSSLYRSTSDQMICIKKVSFISHCEHHVAPIIGEISLGYIPDLLIASLGSLLRTVQMFTRRLQIQERIVQQITDFIYEKTQSRGVISLIKAHHHCLICNASVLESDTEMCSLYYNGIFLEDENKRNDFLSTVKN</sequence>
<name>W2V2R3_9RICK</name>
<dbReference type="Gene3D" id="3.30.1130.10">
    <property type="match status" value="1"/>
</dbReference>
<keyword evidence="7" id="KW-0378">Hydrolase</keyword>
<evidence type="ECO:0000256" key="8">
    <source>
        <dbReference type="ARBA" id="ARBA00023134"/>
    </source>
</evidence>
<dbReference type="STRING" id="1401685.P857_1143"/>
<proteinExistence type="inferred from homology"/>
<dbReference type="InterPro" id="IPR018234">
    <property type="entry name" value="GTP_CycHdrlase_I_CS"/>
</dbReference>
<evidence type="ECO:0000256" key="2">
    <source>
        <dbReference type="ARBA" id="ARBA00005080"/>
    </source>
</evidence>
<keyword evidence="8" id="KW-0547">Nucleotide-binding</keyword>
<dbReference type="Gene3D" id="1.10.286.10">
    <property type="match status" value="1"/>
</dbReference>
<dbReference type="UniPathway" id="UPA00848">
    <property type="reaction ID" value="UER00151"/>
</dbReference>
<dbReference type="AlphaFoldDB" id="W2V2R3"/>
<dbReference type="InterPro" id="IPR001474">
    <property type="entry name" value="GTP_CycHdrlase_I"/>
</dbReference>
<dbReference type="GO" id="GO:0003934">
    <property type="term" value="F:GTP cyclohydrolase I activity"/>
    <property type="evidence" value="ECO:0007669"/>
    <property type="project" value="UniProtKB-EC"/>
</dbReference>
<dbReference type="GO" id="GO:0008270">
    <property type="term" value="F:zinc ion binding"/>
    <property type="evidence" value="ECO:0007669"/>
    <property type="project" value="TreeGrafter"/>
</dbReference>
<dbReference type="InterPro" id="IPR020602">
    <property type="entry name" value="GTP_CycHdrlase_I_dom"/>
</dbReference>
<dbReference type="InterPro" id="IPR043134">
    <property type="entry name" value="GTP-CH-I_N"/>
</dbReference>
<reference evidence="10 11" key="1">
    <citation type="journal article" date="2013" name="PLoS ONE">
        <title>Bacterial endosymbiosis in a chordate host: long-term co-evolution and conservation of secondary metabolism.</title>
        <authorList>
            <person name="Kwan J.C."/>
            <person name="Schmidt E.W."/>
        </authorList>
    </citation>
    <scope>NUCLEOTIDE SEQUENCE [LARGE SCALE GENOMIC DNA]</scope>
    <source>
        <strain evidence="11">L6</strain>
    </source>
</reference>
<keyword evidence="8" id="KW-0342">GTP-binding</keyword>
<gene>
    <name evidence="10" type="ORF">P857_1143</name>
</gene>
<comment type="similarity">
    <text evidence="3">Belongs to the GTP cyclohydrolase I family.</text>
</comment>
<evidence type="ECO:0000256" key="5">
    <source>
        <dbReference type="ARBA" id="ARBA00012715"/>
    </source>
</evidence>
<dbReference type="GO" id="GO:0006729">
    <property type="term" value="P:tetrahydrobiopterin biosynthetic process"/>
    <property type="evidence" value="ECO:0007669"/>
    <property type="project" value="TreeGrafter"/>
</dbReference>
<dbReference type="InterPro" id="IPR043133">
    <property type="entry name" value="GTP-CH-I_C/QueF"/>
</dbReference>
<evidence type="ECO:0000313" key="10">
    <source>
        <dbReference type="EMBL" id="ETO91962.1"/>
    </source>
</evidence>
<evidence type="ECO:0000256" key="3">
    <source>
        <dbReference type="ARBA" id="ARBA00008085"/>
    </source>
</evidence>
<dbReference type="Pfam" id="PF01227">
    <property type="entry name" value="GTP_cyclohydroI"/>
    <property type="match status" value="1"/>
</dbReference>
<evidence type="ECO:0000256" key="7">
    <source>
        <dbReference type="ARBA" id="ARBA00022801"/>
    </source>
</evidence>
<dbReference type="Proteomes" id="UP000018951">
    <property type="component" value="Unassembled WGS sequence"/>
</dbReference>
<evidence type="ECO:0000313" key="11">
    <source>
        <dbReference type="Proteomes" id="UP000018951"/>
    </source>
</evidence>
<organism evidence="10 11">
    <name type="scientific">Candidatus Xenolissoclinum pacificiensis L6</name>
    <dbReference type="NCBI Taxonomy" id="1401685"/>
    <lineage>
        <taxon>Bacteria</taxon>
        <taxon>Pseudomonadati</taxon>
        <taxon>Pseudomonadota</taxon>
        <taxon>Alphaproteobacteria</taxon>
        <taxon>Rickettsiales</taxon>
        <taxon>Anaplasmataceae</taxon>
        <taxon>Candidatus Xenolissoclinum</taxon>
    </lineage>
</organism>
<dbReference type="GO" id="GO:0006730">
    <property type="term" value="P:one-carbon metabolic process"/>
    <property type="evidence" value="ECO:0007669"/>
    <property type="project" value="UniProtKB-KW"/>
</dbReference>
<evidence type="ECO:0000259" key="9">
    <source>
        <dbReference type="Pfam" id="PF01227"/>
    </source>
</evidence>
<dbReference type="EMBL" id="AXCJ01000001">
    <property type="protein sequence ID" value="ETO91962.1"/>
    <property type="molecule type" value="Genomic_DNA"/>
</dbReference>
<keyword evidence="11" id="KW-1185">Reference proteome</keyword>
<comment type="pathway">
    <text evidence="2">Cofactor biosynthesis; 7,8-dihydroneopterin triphosphate biosynthesis; 7,8-dihydroneopterin triphosphate from GTP: step 1/1.</text>
</comment>
<accession>W2V2R3</accession>
<dbReference type="SUPFAM" id="SSF55620">
    <property type="entry name" value="Tetrahydrobiopterin biosynthesis enzymes-like"/>
    <property type="match status" value="1"/>
</dbReference>
<evidence type="ECO:0000256" key="4">
    <source>
        <dbReference type="ARBA" id="ARBA00011857"/>
    </source>
</evidence>
<dbReference type="PANTHER" id="PTHR11109:SF7">
    <property type="entry name" value="GTP CYCLOHYDROLASE 1"/>
    <property type="match status" value="1"/>
</dbReference>
<comment type="catalytic activity">
    <reaction evidence="1">
        <text>GTP + H2O = 7,8-dihydroneopterin 3'-triphosphate + formate + H(+)</text>
        <dbReference type="Rhea" id="RHEA:17473"/>
        <dbReference type="ChEBI" id="CHEBI:15377"/>
        <dbReference type="ChEBI" id="CHEBI:15378"/>
        <dbReference type="ChEBI" id="CHEBI:15740"/>
        <dbReference type="ChEBI" id="CHEBI:37565"/>
        <dbReference type="ChEBI" id="CHEBI:58462"/>
        <dbReference type="EC" id="3.5.4.16"/>
    </reaction>
</comment>
<protein>
    <recommendedName>
        <fullName evidence="5">GTP cyclohydrolase I</fullName>
        <ecNumber evidence="5">3.5.4.16</ecNumber>
    </recommendedName>
</protein>
<dbReference type="GO" id="GO:0005525">
    <property type="term" value="F:GTP binding"/>
    <property type="evidence" value="ECO:0007669"/>
    <property type="project" value="UniProtKB-KW"/>
</dbReference>
<evidence type="ECO:0000256" key="6">
    <source>
        <dbReference type="ARBA" id="ARBA00022563"/>
    </source>
</evidence>
<dbReference type="PANTHER" id="PTHR11109">
    <property type="entry name" value="GTP CYCLOHYDROLASE I"/>
    <property type="match status" value="1"/>
</dbReference>
<comment type="subunit">
    <text evidence="4">Toroid-shaped homodecamer, composed of two pentamers of five dimers.</text>
</comment>
<keyword evidence="6" id="KW-0554">One-carbon metabolism</keyword>
<comment type="caution">
    <text evidence="10">The sequence shown here is derived from an EMBL/GenBank/DDBJ whole genome shotgun (WGS) entry which is preliminary data.</text>
</comment>